<protein>
    <submittedName>
        <fullName evidence="1">Uncharacterized protein</fullName>
    </submittedName>
</protein>
<name>A0A5K7YF24_PRORE</name>
<reference evidence="1" key="1">
    <citation type="submission" date="2019-10" db="EMBL/GenBank/DDBJ databases">
        <title>Complete plasmid sequence of Providencia rettgeri p.BML2526.</title>
        <authorList>
            <person name="Iwata S."/>
            <person name="Tada T."/>
            <person name="Kirikae T."/>
        </authorList>
    </citation>
    <scope>NUCLEOTIDE SEQUENCE</scope>
    <source>
        <strain evidence="1">BML2526</strain>
        <plasmid evidence="1">p.BML2526</plasmid>
    </source>
</reference>
<accession>A0A5K7YF24</accession>
<keyword evidence="1" id="KW-0614">Plasmid</keyword>
<gene>
    <name evidence="1" type="ORF">pBML2526_0720</name>
</gene>
<dbReference type="EMBL" id="LC507075">
    <property type="protein sequence ID" value="BBO58268.1"/>
    <property type="molecule type" value="Genomic_DNA"/>
</dbReference>
<evidence type="ECO:0000313" key="1">
    <source>
        <dbReference type="EMBL" id="BBO58268.1"/>
    </source>
</evidence>
<dbReference type="AlphaFoldDB" id="A0A5K7YF24"/>
<geneLocation type="plasmid" evidence="1">
    <name>p.BML2526</name>
</geneLocation>
<sequence>MADVDLLLLQGMTHVAAKRVTADAADKSAVAAKAGNPYRHVSRRASRALQQAPFALRQQVHHRVAQNPNFCIHAKTLQS</sequence>
<proteinExistence type="predicted"/>
<organism evidence="1">
    <name type="scientific">Providencia rettgeri</name>
    <dbReference type="NCBI Taxonomy" id="587"/>
    <lineage>
        <taxon>Bacteria</taxon>
        <taxon>Pseudomonadati</taxon>
        <taxon>Pseudomonadota</taxon>
        <taxon>Gammaproteobacteria</taxon>
        <taxon>Enterobacterales</taxon>
        <taxon>Morganellaceae</taxon>
        <taxon>Providencia</taxon>
    </lineage>
</organism>